<keyword evidence="7" id="KW-0808">Transferase</keyword>
<name>A0AAD6U0Z0_9AGAR</name>
<dbReference type="GO" id="GO:0016020">
    <property type="term" value="C:membrane"/>
    <property type="evidence" value="ECO:0007669"/>
    <property type="project" value="TreeGrafter"/>
</dbReference>
<keyword evidence="1 7" id="KW-0378">Hydrolase</keyword>
<keyword evidence="5" id="KW-1133">Transmembrane helix</keyword>
<keyword evidence="3" id="KW-0443">Lipid metabolism</keyword>
<dbReference type="Gene3D" id="3.40.1090.10">
    <property type="entry name" value="Cytosolic phospholipase A2 catalytic domain"/>
    <property type="match status" value="1"/>
</dbReference>
<sequence length="345" mass="38575">DAGGIHATSMLLILKELFNKKKMAMHPHQYFDVIAGSGTGGILALMLGRLKMSINDTILAWADFASFFASVNTVDGKLQFNTEAFETLIKKVVQHYSKSQDKDEHMNEIPTINGFVCAREVDPKTNILTPVLLRTYNTPSELASTCKIWEAARATSAYPDFFPEINTQLGNTKVTYIDAGPDRHNPILELLHETEVLFPKNYTPCVISIGAGGPISSNTVSTIRLPPSLALSLHILACNCEDTAHKFVSSHSSVNYSRFNFAEEPTKNQDYEYKQDDISLVAHLMEPYFKKVNFGMFYIRLGWSSSNFPCKMFFGLLPLLLVLLPSTCSLCCSFWDFIILPLYSV</sequence>
<feature type="domain" description="PNPLA" evidence="6">
    <location>
        <begin position="1"/>
        <end position="191"/>
    </location>
</feature>
<evidence type="ECO:0000313" key="7">
    <source>
        <dbReference type="EMBL" id="KAJ7080982.1"/>
    </source>
</evidence>
<protein>
    <submittedName>
        <fullName evidence="7">Acyl transferase/acyl hydrolase/lysophospholipase</fullName>
    </submittedName>
</protein>
<evidence type="ECO:0000256" key="1">
    <source>
        <dbReference type="ARBA" id="ARBA00022801"/>
    </source>
</evidence>
<keyword evidence="8" id="KW-1185">Reference proteome</keyword>
<gene>
    <name evidence="7" type="ORF">B0H15DRAFT_786867</name>
</gene>
<dbReference type="AlphaFoldDB" id="A0AAD6U0Z0"/>
<dbReference type="GO" id="GO:0016740">
    <property type="term" value="F:transferase activity"/>
    <property type="evidence" value="ECO:0007669"/>
    <property type="project" value="UniProtKB-KW"/>
</dbReference>
<reference evidence="7" key="1">
    <citation type="submission" date="2023-03" db="EMBL/GenBank/DDBJ databases">
        <title>Massive genome expansion in bonnet fungi (Mycena s.s.) driven by repeated elements and novel gene families across ecological guilds.</title>
        <authorList>
            <consortium name="Lawrence Berkeley National Laboratory"/>
            <person name="Harder C.B."/>
            <person name="Miyauchi S."/>
            <person name="Viragh M."/>
            <person name="Kuo A."/>
            <person name="Thoen E."/>
            <person name="Andreopoulos B."/>
            <person name="Lu D."/>
            <person name="Skrede I."/>
            <person name="Drula E."/>
            <person name="Henrissat B."/>
            <person name="Morin E."/>
            <person name="Kohler A."/>
            <person name="Barry K."/>
            <person name="LaButti K."/>
            <person name="Morin E."/>
            <person name="Salamov A."/>
            <person name="Lipzen A."/>
            <person name="Mereny Z."/>
            <person name="Hegedus B."/>
            <person name="Baldrian P."/>
            <person name="Stursova M."/>
            <person name="Weitz H."/>
            <person name="Taylor A."/>
            <person name="Grigoriev I.V."/>
            <person name="Nagy L.G."/>
            <person name="Martin F."/>
            <person name="Kauserud H."/>
        </authorList>
    </citation>
    <scope>NUCLEOTIDE SEQUENCE</scope>
    <source>
        <strain evidence="7">CBHHK173m</strain>
    </source>
</reference>
<dbReference type="InterPro" id="IPR002641">
    <property type="entry name" value="PNPLA_dom"/>
</dbReference>
<dbReference type="GO" id="GO:0047499">
    <property type="term" value="F:calcium-independent phospholipase A2 activity"/>
    <property type="evidence" value="ECO:0007669"/>
    <property type="project" value="TreeGrafter"/>
</dbReference>
<feature type="transmembrane region" description="Helical" evidence="5">
    <location>
        <begin position="30"/>
        <end position="48"/>
    </location>
</feature>
<dbReference type="PANTHER" id="PTHR24185">
    <property type="entry name" value="CALCIUM-INDEPENDENT PHOSPHOLIPASE A2-GAMMA"/>
    <property type="match status" value="1"/>
</dbReference>
<keyword evidence="5" id="KW-0812">Transmembrane</keyword>
<dbReference type="GO" id="GO:0016042">
    <property type="term" value="P:lipid catabolic process"/>
    <property type="evidence" value="ECO:0007669"/>
    <property type="project" value="UniProtKB-KW"/>
</dbReference>
<dbReference type="PROSITE" id="PS51635">
    <property type="entry name" value="PNPLA"/>
    <property type="match status" value="1"/>
</dbReference>
<dbReference type="SUPFAM" id="SSF52151">
    <property type="entry name" value="FabD/lysophospholipase-like"/>
    <property type="match status" value="1"/>
</dbReference>
<dbReference type="Pfam" id="PF01734">
    <property type="entry name" value="Patatin"/>
    <property type="match status" value="1"/>
</dbReference>
<evidence type="ECO:0000256" key="2">
    <source>
        <dbReference type="ARBA" id="ARBA00022963"/>
    </source>
</evidence>
<dbReference type="EMBL" id="JARJCN010000052">
    <property type="protein sequence ID" value="KAJ7080982.1"/>
    <property type="molecule type" value="Genomic_DNA"/>
</dbReference>
<feature type="transmembrane region" description="Helical" evidence="5">
    <location>
        <begin position="313"/>
        <end position="343"/>
    </location>
</feature>
<evidence type="ECO:0000313" key="8">
    <source>
        <dbReference type="Proteomes" id="UP001222325"/>
    </source>
</evidence>
<dbReference type="InterPro" id="IPR016035">
    <property type="entry name" value="Acyl_Trfase/lysoPLipase"/>
</dbReference>
<dbReference type="GO" id="GO:0019369">
    <property type="term" value="P:arachidonate metabolic process"/>
    <property type="evidence" value="ECO:0007669"/>
    <property type="project" value="TreeGrafter"/>
</dbReference>
<evidence type="ECO:0000256" key="5">
    <source>
        <dbReference type="SAM" id="Phobius"/>
    </source>
</evidence>
<evidence type="ECO:0000256" key="3">
    <source>
        <dbReference type="ARBA" id="ARBA00023098"/>
    </source>
</evidence>
<dbReference type="Proteomes" id="UP001222325">
    <property type="component" value="Unassembled WGS sequence"/>
</dbReference>
<comment type="caution">
    <text evidence="7">The sequence shown here is derived from an EMBL/GenBank/DDBJ whole genome shotgun (WGS) entry which is preliminary data.</text>
</comment>
<proteinExistence type="predicted"/>
<feature type="non-terminal residue" evidence="7">
    <location>
        <position position="1"/>
    </location>
</feature>
<evidence type="ECO:0000259" key="6">
    <source>
        <dbReference type="PROSITE" id="PS51635"/>
    </source>
</evidence>
<evidence type="ECO:0000256" key="4">
    <source>
        <dbReference type="PROSITE-ProRule" id="PRU01161"/>
    </source>
</evidence>
<keyword evidence="2" id="KW-0442">Lipid degradation</keyword>
<dbReference type="GO" id="GO:0046486">
    <property type="term" value="P:glycerolipid metabolic process"/>
    <property type="evidence" value="ECO:0007669"/>
    <property type="project" value="UniProtKB-ARBA"/>
</dbReference>
<dbReference type="PANTHER" id="PTHR24185:SF1">
    <property type="entry name" value="CALCIUM-INDEPENDENT PHOSPHOLIPASE A2-GAMMA"/>
    <property type="match status" value="1"/>
</dbReference>
<accession>A0AAD6U0Z0</accession>
<comment type="caution">
    <text evidence="4">Lacks conserved residue(s) required for the propagation of feature annotation.</text>
</comment>
<organism evidence="7 8">
    <name type="scientific">Mycena belliarum</name>
    <dbReference type="NCBI Taxonomy" id="1033014"/>
    <lineage>
        <taxon>Eukaryota</taxon>
        <taxon>Fungi</taxon>
        <taxon>Dikarya</taxon>
        <taxon>Basidiomycota</taxon>
        <taxon>Agaricomycotina</taxon>
        <taxon>Agaricomycetes</taxon>
        <taxon>Agaricomycetidae</taxon>
        <taxon>Agaricales</taxon>
        <taxon>Marasmiineae</taxon>
        <taxon>Mycenaceae</taxon>
        <taxon>Mycena</taxon>
    </lineage>
</organism>
<keyword evidence="5" id="KW-0472">Membrane</keyword>